<dbReference type="PANTHER" id="PTHR43128">
    <property type="entry name" value="L-2-HYDROXYCARBOXYLATE DEHYDROGENASE (NAD(P)(+))"/>
    <property type="match status" value="1"/>
</dbReference>
<keyword evidence="10" id="KW-1185">Reference proteome</keyword>
<dbReference type="Proteomes" id="UP000008812">
    <property type="component" value="Chromosome"/>
</dbReference>
<dbReference type="KEGG" id="mat:MARTH_orf109"/>
<dbReference type="eggNOG" id="COG0039">
    <property type="taxonomic scope" value="Bacteria"/>
</dbReference>
<evidence type="ECO:0000256" key="2">
    <source>
        <dbReference type="ARBA" id="ARBA00023002"/>
    </source>
</evidence>
<dbReference type="EMBL" id="CP001047">
    <property type="protein sequence ID" value="ACF07050.1"/>
    <property type="molecule type" value="Genomic_DNA"/>
</dbReference>
<dbReference type="GO" id="GO:0004459">
    <property type="term" value="F:L-lactate dehydrogenase (NAD+) activity"/>
    <property type="evidence" value="ECO:0007669"/>
    <property type="project" value="TreeGrafter"/>
</dbReference>
<dbReference type="InterPro" id="IPR036291">
    <property type="entry name" value="NAD(P)-bd_dom_sf"/>
</dbReference>
<dbReference type="HOGENOM" id="CLU_045401_1_2_14"/>
<dbReference type="InterPro" id="IPR022383">
    <property type="entry name" value="Lactate/malate_DH_C"/>
</dbReference>
<feature type="binding site" evidence="5">
    <location>
        <begin position="8"/>
        <end position="13"/>
    </location>
    <ligand>
        <name>NAD(+)</name>
        <dbReference type="ChEBI" id="CHEBI:57540"/>
    </ligand>
</feature>
<evidence type="ECO:0000256" key="4">
    <source>
        <dbReference type="PIRSR" id="PIRSR000102-1"/>
    </source>
</evidence>
<dbReference type="Pfam" id="PF02866">
    <property type="entry name" value="Ldh_1_C"/>
    <property type="match status" value="1"/>
</dbReference>
<accession>B3PLZ8</accession>
<dbReference type="AlphaFoldDB" id="B3PLZ8"/>
<feature type="domain" description="Lactate/malate dehydrogenase C-terminal" evidence="8">
    <location>
        <begin position="147"/>
        <end position="305"/>
    </location>
</feature>
<organism evidence="9 10">
    <name type="scientific">Metamycoplasma arthritidis (strain 158L3-1)</name>
    <name type="common">Mycoplasma arthritidis</name>
    <dbReference type="NCBI Taxonomy" id="243272"/>
    <lineage>
        <taxon>Bacteria</taxon>
        <taxon>Bacillati</taxon>
        <taxon>Mycoplasmatota</taxon>
        <taxon>Mycoplasmoidales</taxon>
        <taxon>Metamycoplasmataceae</taxon>
        <taxon>Metamycoplasma</taxon>
    </lineage>
</organism>
<dbReference type="PIRSF" id="PIRSF000102">
    <property type="entry name" value="Lac_mal_DH"/>
    <property type="match status" value="1"/>
</dbReference>
<dbReference type="Pfam" id="PF00056">
    <property type="entry name" value="Ldh_1_N"/>
    <property type="match status" value="1"/>
</dbReference>
<feature type="binding site" evidence="5">
    <location>
        <position position="33"/>
    </location>
    <ligand>
        <name>NAD(+)</name>
        <dbReference type="ChEBI" id="CHEBI:57540"/>
    </ligand>
</feature>
<evidence type="ECO:0000256" key="3">
    <source>
        <dbReference type="ARBA" id="ARBA00023027"/>
    </source>
</evidence>
<feature type="binding site" evidence="5">
    <location>
        <position position="97"/>
    </location>
    <ligand>
        <name>NAD(+)</name>
        <dbReference type="ChEBI" id="CHEBI:57540"/>
    </ligand>
</feature>
<dbReference type="SUPFAM" id="SSF51735">
    <property type="entry name" value="NAD(P)-binding Rossmann-fold domains"/>
    <property type="match status" value="1"/>
</dbReference>
<keyword evidence="2 6" id="KW-0560">Oxidoreductase</keyword>
<dbReference type="SUPFAM" id="SSF56327">
    <property type="entry name" value="LDH C-terminal domain-like"/>
    <property type="match status" value="1"/>
</dbReference>
<feature type="domain" description="Lactate/malate dehydrogenase N-terminal" evidence="7">
    <location>
        <begin position="3"/>
        <end position="143"/>
    </location>
</feature>
<dbReference type="InterPro" id="IPR001236">
    <property type="entry name" value="Lactate/malate_DH_N"/>
</dbReference>
<comment type="similarity">
    <text evidence="1">Belongs to the LDH/MDH superfamily. LDH family.</text>
</comment>
<dbReference type="PANTHER" id="PTHR43128:SF16">
    <property type="entry name" value="L-LACTATE DEHYDROGENASE"/>
    <property type="match status" value="1"/>
</dbReference>
<dbReference type="Gene3D" id="3.40.50.720">
    <property type="entry name" value="NAD(P)-binding Rossmann-like Domain"/>
    <property type="match status" value="1"/>
</dbReference>
<evidence type="ECO:0000256" key="1">
    <source>
        <dbReference type="ARBA" id="ARBA00006054"/>
    </source>
</evidence>
<dbReference type="InterPro" id="IPR015955">
    <property type="entry name" value="Lactate_DH/Glyco_Ohase_4_C"/>
</dbReference>
<gene>
    <name evidence="9" type="primary">ldh</name>
    <name evidence="9" type="ordered locus">MARTH_orf109</name>
</gene>
<dbReference type="STRING" id="243272.MARTH_orf109"/>
<evidence type="ECO:0000256" key="5">
    <source>
        <dbReference type="PIRSR" id="PIRSR000102-3"/>
    </source>
</evidence>
<evidence type="ECO:0000256" key="6">
    <source>
        <dbReference type="RuleBase" id="RU003369"/>
    </source>
</evidence>
<dbReference type="InterPro" id="IPR001557">
    <property type="entry name" value="L-lactate/malate_DH"/>
</dbReference>
<dbReference type="PRINTS" id="PR00086">
    <property type="entry name" value="LLDHDRGNASE"/>
</dbReference>
<reference evidence="9 10" key="1">
    <citation type="journal article" date="2008" name="Infect. Immun.">
        <title>Genome of Mycoplasma arthritidis.</title>
        <authorList>
            <person name="Dybvig K."/>
            <person name="Zuhua C."/>
            <person name="Lao P."/>
            <person name="Jordan D.S."/>
            <person name="French C.T."/>
            <person name="Tu A.H."/>
            <person name="Loraine A.E."/>
        </authorList>
    </citation>
    <scope>NUCLEOTIDE SEQUENCE [LARGE SCALE GENOMIC DNA]</scope>
    <source>
        <strain evidence="9 10">158L3-1</strain>
    </source>
</reference>
<dbReference type="Gene3D" id="3.90.110.10">
    <property type="entry name" value="Lactate dehydrogenase/glycoside hydrolase, family 4, C-terminal"/>
    <property type="match status" value="1"/>
</dbReference>
<evidence type="ECO:0000259" key="8">
    <source>
        <dbReference type="Pfam" id="PF02866"/>
    </source>
</evidence>
<dbReference type="RefSeq" id="WP_012498007.1">
    <property type="nucleotide sequence ID" value="NC_011025.1"/>
</dbReference>
<keyword evidence="3 5" id="KW-0520">NAD</keyword>
<dbReference type="GO" id="GO:0006089">
    <property type="term" value="P:lactate metabolic process"/>
    <property type="evidence" value="ECO:0007669"/>
    <property type="project" value="TreeGrafter"/>
</dbReference>
<evidence type="ECO:0000313" key="10">
    <source>
        <dbReference type="Proteomes" id="UP000008812"/>
    </source>
</evidence>
<proteinExistence type="inferred from homology"/>
<evidence type="ECO:0000259" key="7">
    <source>
        <dbReference type="Pfam" id="PF00056"/>
    </source>
</evidence>
<protein>
    <submittedName>
        <fullName evidence="9">L-lactate dehydrogenase</fullName>
    </submittedName>
</protein>
<feature type="active site" description="Proton acceptor" evidence="4">
    <location>
        <position position="177"/>
    </location>
</feature>
<name>B3PLZ8_META1</name>
<sequence>MIKIGIIGVGAVGSSYLYACLNQNIEANYVLIDNFEPCAIAQAKDLNDAACAMPSNGSYFRSGTYNDLSDAEILVITASVRPKNDKLADRLELLNDNAKLMKDIANKVVAAGFKGITVIASNPVDIMASVYQQATQFDASKVISSGTILETARLKKFIAEKLNIKASAISGYVIGEHGARCIIPFSQIRLGMSSFLSMSNDLDENYQNSVCEKVKNEAFEIIAGKGITNFGIGESLCQITSAIIGDKNAVFSLGVQLPSEYKHAGSYFGLPVILGKNGYSRLPKIMLSKVEQKMFDDYSKEIKETVLMLLKENEIKATIK</sequence>
<evidence type="ECO:0000313" key="9">
    <source>
        <dbReference type="EMBL" id="ACF07050.1"/>
    </source>
</evidence>